<organism evidence="3 4">
    <name type="scientific">Haloferax marisrubri</name>
    <dbReference type="NCBI Taxonomy" id="1544719"/>
    <lineage>
        <taxon>Archaea</taxon>
        <taxon>Methanobacteriati</taxon>
        <taxon>Methanobacteriota</taxon>
        <taxon>Stenosarchaea group</taxon>
        <taxon>Halobacteria</taxon>
        <taxon>Halobacteriales</taxon>
        <taxon>Haloferacaceae</taxon>
        <taxon>Haloferax</taxon>
    </lineage>
</organism>
<sequence>MRKPNPNWTGRSALAVFAALVCLSAVAPPALAATDTTVGFDTDAATVEPDSTRTFDIVVDSADAGVGAYNLTVELDDASVGRIAEVATPDGTDPRLRDVSYDTERTVASVRVVGLDTDDTGSVAVATVTVETADATGDGALDVSVSALGDEDGNAYTVTDTSGLDLSVSQSAGGGGTGGGGGGGDSAADTGDSTADGDDTDGDSDSGRDGDSGTDDESADVTDQPATTEPPAESPTPAASPASPTTADDGATTASATDTQSATETTERRTTATGVPGFGVAPAVAAITALLFGFGRRARCEN</sequence>
<feature type="compositionally biased region" description="Gly residues" evidence="1">
    <location>
        <begin position="172"/>
        <end position="185"/>
    </location>
</feature>
<dbReference type="RefSeq" id="WP_058566544.1">
    <property type="nucleotide sequence ID" value="NZ_LOPW02000010.1"/>
</dbReference>
<dbReference type="OrthoDB" id="293699at2157"/>
<dbReference type="Proteomes" id="UP000053621">
    <property type="component" value="Unassembled WGS sequence"/>
</dbReference>
<feature type="region of interest" description="Disordered" evidence="1">
    <location>
        <begin position="159"/>
        <end position="279"/>
    </location>
</feature>
<name>A0A2P4NR08_9EURY</name>
<dbReference type="EMBL" id="LOPW02000010">
    <property type="protein sequence ID" value="POG55574.1"/>
    <property type="molecule type" value="Genomic_DNA"/>
</dbReference>
<keyword evidence="4" id="KW-1185">Reference proteome</keyword>
<proteinExistence type="predicted"/>
<evidence type="ECO:0008006" key="5">
    <source>
        <dbReference type="Google" id="ProtNLM"/>
    </source>
</evidence>
<evidence type="ECO:0000313" key="4">
    <source>
        <dbReference type="Proteomes" id="UP000053621"/>
    </source>
</evidence>
<dbReference type="AlphaFoldDB" id="A0A2P4NR08"/>
<feature type="compositionally biased region" description="Acidic residues" evidence="1">
    <location>
        <begin position="195"/>
        <end position="204"/>
    </location>
</feature>
<feature type="transmembrane region" description="Helical" evidence="2">
    <location>
        <begin position="275"/>
        <end position="294"/>
    </location>
</feature>
<reference evidence="3" key="1">
    <citation type="submission" date="2017-08" db="EMBL/GenBank/DDBJ databases">
        <title>Haloferax marisrubri sp. nov., isolated from the Discovery deep brine-seawater interface in the Red Sea.</title>
        <authorList>
            <person name="Zhang G."/>
            <person name="Stingl U."/>
        </authorList>
    </citation>
    <scope>NUCLEOTIDE SEQUENCE [LARGE SCALE GENOMIC DNA]</scope>
    <source>
        <strain evidence="3">SB3</strain>
    </source>
</reference>
<feature type="compositionally biased region" description="Low complexity" evidence="1">
    <location>
        <begin position="225"/>
        <end position="264"/>
    </location>
</feature>
<keyword evidence="2" id="KW-0472">Membrane</keyword>
<evidence type="ECO:0000256" key="1">
    <source>
        <dbReference type="SAM" id="MobiDB-lite"/>
    </source>
</evidence>
<gene>
    <name evidence="3" type="ORF">AUR65_009240</name>
</gene>
<evidence type="ECO:0000313" key="3">
    <source>
        <dbReference type="EMBL" id="POG55574.1"/>
    </source>
</evidence>
<keyword evidence="2" id="KW-1133">Transmembrane helix</keyword>
<protein>
    <recommendedName>
        <fullName evidence="5">PGF-CTERM sorting domain-containing protein</fullName>
    </recommendedName>
</protein>
<feature type="compositionally biased region" description="Polar residues" evidence="1">
    <location>
        <begin position="159"/>
        <end position="170"/>
    </location>
</feature>
<evidence type="ECO:0000256" key="2">
    <source>
        <dbReference type="SAM" id="Phobius"/>
    </source>
</evidence>
<accession>A0A2P4NR08</accession>
<keyword evidence="2" id="KW-0812">Transmembrane</keyword>
<comment type="caution">
    <text evidence="3">The sequence shown here is derived from an EMBL/GenBank/DDBJ whole genome shotgun (WGS) entry which is preliminary data.</text>
</comment>